<dbReference type="FunFam" id="1.10.10.10:FF:000279">
    <property type="entry name" value="Transcriptional regulator, ArsR family"/>
    <property type="match status" value="1"/>
</dbReference>
<dbReference type="PANTHER" id="PTHR33154">
    <property type="entry name" value="TRANSCRIPTIONAL REGULATOR, ARSR FAMILY"/>
    <property type="match status" value="1"/>
</dbReference>
<dbReference type="RefSeq" id="WP_125322401.1">
    <property type="nucleotide sequence ID" value="NZ_AP024889.1"/>
</dbReference>
<organism evidence="6 7">
    <name type="scientific">Vibrio pectenicida</name>
    <dbReference type="NCBI Taxonomy" id="62763"/>
    <lineage>
        <taxon>Bacteria</taxon>
        <taxon>Pseudomonadati</taxon>
        <taxon>Pseudomonadota</taxon>
        <taxon>Gammaproteobacteria</taxon>
        <taxon>Vibrionales</taxon>
        <taxon>Vibrionaceae</taxon>
        <taxon>Vibrio</taxon>
    </lineage>
</organism>
<evidence type="ECO:0000256" key="1">
    <source>
        <dbReference type="ARBA" id="ARBA00022849"/>
    </source>
</evidence>
<dbReference type="PROSITE" id="PS50987">
    <property type="entry name" value="HTH_ARSR_2"/>
    <property type="match status" value="1"/>
</dbReference>
<dbReference type="NCBIfam" id="NF033788">
    <property type="entry name" value="HTH_metalloreg"/>
    <property type="match status" value="1"/>
</dbReference>
<accession>A0A3R9G1V2</accession>
<dbReference type="GO" id="GO:0003677">
    <property type="term" value="F:DNA binding"/>
    <property type="evidence" value="ECO:0007669"/>
    <property type="project" value="UniProtKB-KW"/>
</dbReference>
<dbReference type="InterPro" id="IPR036390">
    <property type="entry name" value="WH_DNA-bd_sf"/>
</dbReference>
<evidence type="ECO:0000256" key="2">
    <source>
        <dbReference type="ARBA" id="ARBA00023015"/>
    </source>
</evidence>
<proteinExistence type="predicted"/>
<comment type="caution">
    <text evidence="6">The sequence shown here is derived from an EMBL/GenBank/DDBJ whole genome shotgun (WGS) entry which is preliminary data.</text>
</comment>
<evidence type="ECO:0000256" key="4">
    <source>
        <dbReference type="ARBA" id="ARBA00023163"/>
    </source>
</evidence>
<keyword evidence="3" id="KW-0238">DNA-binding</keyword>
<dbReference type="GO" id="GO:0003700">
    <property type="term" value="F:DNA-binding transcription factor activity"/>
    <property type="evidence" value="ECO:0007669"/>
    <property type="project" value="InterPro"/>
</dbReference>
<dbReference type="InterPro" id="IPR036388">
    <property type="entry name" value="WH-like_DNA-bd_sf"/>
</dbReference>
<evidence type="ECO:0000256" key="3">
    <source>
        <dbReference type="ARBA" id="ARBA00023125"/>
    </source>
</evidence>
<evidence type="ECO:0000313" key="7">
    <source>
        <dbReference type="Proteomes" id="UP000269041"/>
    </source>
</evidence>
<dbReference type="Proteomes" id="UP000269041">
    <property type="component" value="Unassembled WGS sequence"/>
</dbReference>
<evidence type="ECO:0000313" key="6">
    <source>
        <dbReference type="EMBL" id="RSD30366.1"/>
    </source>
</evidence>
<name>A0A3R9G1V2_9VIBR</name>
<keyword evidence="2" id="KW-0805">Transcription regulation</keyword>
<dbReference type="NCBIfam" id="NF007528">
    <property type="entry name" value="PRK10141.1"/>
    <property type="match status" value="1"/>
</dbReference>
<dbReference type="SMART" id="SM00418">
    <property type="entry name" value="HTH_ARSR"/>
    <property type="match status" value="1"/>
</dbReference>
<sequence length="115" mass="13309">MLPHQFFKLLSDETRVRCVLLIEREQCLSVGELTEALQESQPKISRHLAQLRSNGILVDIRQGQWVFYRFSKDLPGWMRKLIDNLVASQCLADMYQKDVERLNAISGRPVCCQGM</sequence>
<dbReference type="CDD" id="cd00090">
    <property type="entry name" value="HTH_ARSR"/>
    <property type="match status" value="1"/>
</dbReference>
<feature type="domain" description="HTH arsR-type" evidence="5">
    <location>
        <begin position="1"/>
        <end position="89"/>
    </location>
</feature>
<keyword evidence="1" id="KW-0059">Arsenical resistance</keyword>
<dbReference type="Pfam" id="PF01022">
    <property type="entry name" value="HTH_5"/>
    <property type="match status" value="1"/>
</dbReference>
<evidence type="ECO:0000259" key="5">
    <source>
        <dbReference type="PROSITE" id="PS50987"/>
    </source>
</evidence>
<dbReference type="AlphaFoldDB" id="A0A3R9G1V2"/>
<keyword evidence="7" id="KW-1185">Reference proteome</keyword>
<dbReference type="InterPro" id="IPR011991">
    <property type="entry name" value="ArsR-like_HTH"/>
</dbReference>
<gene>
    <name evidence="6" type="ORF">EJA03_14230</name>
</gene>
<keyword evidence="4" id="KW-0804">Transcription</keyword>
<dbReference type="OrthoDB" id="9793058at2"/>
<dbReference type="PRINTS" id="PR00778">
    <property type="entry name" value="HTHARSR"/>
</dbReference>
<protein>
    <submittedName>
        <fullName evidence="6">ArsR family transcriptional regulator</fullName>
    </submittedName>
</protein>
<dbReference type="PANTHER" id="PTHR33154:SF18">
    <property type="entry name" value="ARSENICAL RESISTANCE OPERON REPRESSOR"/>
    <property type="match status" value="1"/>
</dbReference>
<dbReference type="GO" id="GO:0046685">
    <property type="term" value="P:response to arsenic-containing substance"/>
    <property type="evidence" value="ECO:0007669"/>
    <property type="project" value="UniProtKB-KW"/>
</dbReference>
<dbReference type="Gene3D" id="1.10.10.10">
    <property type="entry name" value="Winged helix-like DNA-binding domain superfamily/Winged helix DNA-binding domain"/>
    <property type="match status" value="1"/>
</dbReference>
<dbReference type="EMBL" id="RSFA01000070">
    <property type="protein sequence ID" value="RSD30366.1"/>
    <property type="molecule type" value="Genomic_DNA"/>
</dbReference>
<dbReference type="InterPro" id="IPR051081">
    <property type="entry name" value="HTH_MetalResp_TranReg"/>
</dbReference>
<reference evidence="6 7" key="1">
    <citation type="submission" date="2018-12" db="EMBL/GenBank/DDBJ databases">
        <title>Genomic taxonomy of the Vibrionaceae family.</title>
        <authorList>
            <person name="Gomez-Gil B."/>
            <person name="Enciso-Ibarra K."/>
        </authorList>
    </citation>
    <scope>NUCLEOTIDE SEQUENCE [LARGE SCALE GENOMIC DNA]</scope>
    <source>
        <strain evidence="6 7">CAIM 594</strain>
    </source>
</reference>
<dbReference type="InterPro" id="IPR001845">
    <property type="entry name" value="HTH_ArsR_DNA-bd_dom"/>
</dbReference>
<dbReference type="SUPFAM" id="SSF46785">
    <property type="entry name" value="Winged helix' DNA-binding domain"/>
    <property type="match status" value="1"/>
</dbReference>